<keyword evidence="10" id="KW-1185">Reference proteome</keyword>
<feature type="binding site" evidence="5">
    <location>
        <position position="383"/>
    </location>
    <ligand>
        <name>Zn(2+)</name>
        <dbReference type="ChEBI" id="CHEBI:29105"/>
        <label>1</label>
    </ligand>
</feature>
<dbReference type="PROSITE" id="PS51845">
    <property type="entry name" value="PDEASE_I_2"/>
    <property type="match status" value="1"/>
</dbReference>
<dbReference type="InterPro" id="IPR003607">
    <property type="entry name" value="HD/PDEase_dom"/>
</dbReference>
<name>A0A4S2M746_OPIFE</name>
<dbReference type="STRING" id="147828.A0A4S2M746"/>
<dbReference type="GO" id="GO:0046872">
    <property type="term" value="F:metal ion binding"/>
    <property type="evidence" value="ECO:0007669"/>
    <property type="project" value="UniProtKB-KW"/>
</dbReference>
<feature type="region of interest" description="Disordered" evidence="7">
    <location>
        <begin position="471"/>
        <end position="516"/>
    </location>
</feature>
<evidence type="ECO:0000256" key="1">
    <source>
        <dbReference type="ARBA" id="ARBA00022723"/>
    </source>
</evidence>
<feature type="compositionally biased region" description="Polar residues" evidence="7">
    <location>
        <begin position="629"/>
        <end position="642"/>
    </location>
</feature>
<dbReference type="Gene3D" id="1.10.1300.10">
    <property type="entry name" value="3'5'-cyclic nucleotide phosphodiesterase, catalytic domain"/>
    <property type="match status" value="1"/>
</dbReference>
<evidence type="ECO:0000256" key="5">
    <source>
        <dbReference type="PIRSR" id="PIRSR623088-3"/>
    </source>
</evidence>
<evidence type="ECO:0000256" key="2">
    <source>
        <dbReference type="ARBA" id="ARBA00022801"/>
    </source>
</evidence>
<keyword evidence="1 5" id="KW-0479">Metal-binding</keyword>
<evidence type="ECO:0000313" key="9">
    <source>
        <dbReference type="EMBL" id="TGZ69917.1"/>
    </source>
</evidence>
<comment type="caution">
    <text evidence="9">The sequence shown here is derived from an EMBL/GenBank/DDBJ whole genome shotgun (WGS) entry which is preliminary data.</text>
</comment>
<dbReference type="OrthoDB" id="546632at2759"/>
<gene>
    <name evidence="9" type="ORF">CRM22_003462</name>
</gene>
<dbReference type="SUPFAM" id="SSF109604">
    <property type="entry name" value="HD-domain/PDEase-like"/>
    <property type="match status" value="1"/>
</dbReference>
<evidence type="ECO:0000259" key="8">
    <source>
        <dbReference type="PROSITE" id="PS51845"/>
    </source>
</evidence>
<reference evidence="9 10" key="1">
    <citation type="journal article" date="2019" name="BMC Genomics">
        <title>New insights from Opisthorchis felineus genome: update on genomics of the epidemiologically important liver flukes.</title>
        <authorList>
            <person name="Ershov N.I."/>
            <person name="Mordvinov V.A."/>
            <person name="Prokhortchouk E.B."/>
            <person name="Pakharukova M.Y."/>
            <person name="Gunbin K.V."/>
            <person name="Ustyantsev K."/>
            <person name="Genaev M.A."/>
            <person name="Blinov A.G."/>
            <person name="Mazur A."/>
            <person name="Boulygina E."/>
            <person name="Tsygankova S."/>
            <person name="Khrameeva E."/>
            <person name="Chekanov N."/>
            <person name="Fan G."/>
            <person name="Xiao A."/>
            <person name="Zhang H."/>
            <person name="Xu X."/>
            <person name="Yang H."/>
            <person name="Solovyev V."/>
            <person name="Lee S.M."/>
            <person name="Liu X."/>
            <person name="Afonnikov D.A."/>
            <person name="Skryabin K.G."/>
        </authorList>
    </citation>
    <scope>NUCLEOTIDE SEQUENCE [LARGE SCALE GENOMIC DNA]</scope>
    <source>
        <strain evidence="9">AK-0245</strain>
        <tissue evidence="9">Whole organism</tissue>
    </source>
</reference>
<feature type="binding site" evidence="4">
    <location>
        <position position="383"/>
    </location>
    <ligand>
        <name>AMP</name>
        <dbReference type="ChEBI" id="CHEBI:456215"/>
    </ligand>
</feature>
<evidence type="ECO:0000256" key="4">
    <source>
        <dbReference type="PIRSR" id="PIRSR623088-2"/>
    </source>
</evidence>
<feature type="binding site" evidence="5">
    <location>
        <position position="250"/>
    </location>
    <ligand>
        <name>Zn(2+)</name>
        <dbReference type="ChEBI" id="CHEBI:29105"/>
        <label>1</label>
    </ligand>
</feature>
<feature type="binding site" evidence="5">
    <location>
        <position position="249"/>
    </location>
    <ligand>
        <name>Zn(2+)</name>
        <dbReference type="ChEBI" id="CHEBI:29105"/>
        <label>1</label>
    </ligand>
</feature>
<dbReference type="Pfam" id="PF00233">
    <property type="entry name" value="PDEase_I"/>
    <property type="match status" value="1"/>
</dbReference>
<feature type="region of interest" description="Disordered" evidence="7">
    <location>
        <begin position="61"/>
        <end position="87"/>
    </location>
</feature>
<organism evidence="9 10">
    <name type="scientific">Opisthorchis felineus</name>
    <dbReference type="NCBI Taxonomy" id="147828"/>
    <lineage>
        <taxon>Eukaryota</taxon>
        <taxon>Metazoa</taxon>
        <taxon>Spiralia</taxon>
        <taxon>Lophotrochozoa</taxon>
        <taxon>Platyhelminthes</taxon>
        <taxon>Trematoda</taxon>
        <taxon>Digenea</taxon>
        <taxon>Opisthorchiida</taxon>
        <taxon>Opisthorchiata</taxon>
        <taxon>Opisthorchiidae</taxon>
        <taxon>Opisthorchis</taxon>
    </lineage>
</organism>
<feature type="compositionally biased region" description="Basic and acidic residues" evidence="7">
    <location>
        <begin position="471"/>
        <end position="480"/>
    </location>
</feature>
<protein>
    <recommendedName>
        <fullName evidence="6">Phosphodiesterase</fullName>
        <ecNumber evidence="6">3.1.4.-</ecNumber>
    </recommendedName>
</protein>
<feature type="binding site" evidence="4">
    <location>
        <position position="434"/>
    </location>
    <ligand>
        <name>AMP</name>
        <dbReference type="ChEBI" id="CHEBI:456215"/>
    </ligand>
</feature>
<dbReference type="InterPro" id="IPR002073">
    <property type="entry name" value="PDEase_catalytic_dom"/>
</dbReference>
<feature type="compositionally biased region" description="Low complexity" evidence="7">
    <location>
        <begin position="506"/>
        <end position="516"/>
    </location>
</feature>
<proteinExistence type="inferred from homology"/>
<dbReference type="CDD" id="cd00077">
    <property type="entry name" value="HDc"/>
    <property type="match status" value="1"/>
</dbReference>
<dbReference type="SMART" id="SM00471">
    <property type="entry name" value="HDc"/>
    <property type="match status" value="1"/>
</dbReference>
<keyword evidence="2 6" id="KW-0378">Hydrolase</keyword>
<dbReference type="InterPro" id="IPR036971">
    <property type="entry name" value="PDEase_catalytic_dom_sf"/>
</dbReference>
<comment type="cofactor">
    <cofactor evidence="6">
        <name>a divalent metal cation</name>
        <dbReference type="ChEBI" id="CHEBI:60240"/>
    </cofactor>
    <text evidence="6">Binds 2 divalent metal cations per subunit. Site 1 may preferentially bind zinc ions, while site 2 has a preference for magnesium and/or manganese ions.</text>
</comment>
<feature type="binding site" evidence="4">
    <location>
        <position position="250"/>
    </location>
    <ligand>
        <name>AMP</name>
        <dbReference type="ChEBI" id="CHEBI:456215"/>
    </ligand>
</feature>
<dbReference type="PRINTS" id="PR00387">
    <property type="entry name" value="PDIESTERASE1"/>
</dbReference>
<feature type="binding site" evidence="5">
    <location>
        <position position="213"/>
    </location>
    <ligand>
        <name>Zn(2+)</name>
        <dbReference type="ChEBI" id="CHEBI:29105"/>
        <label>1</label>
    </ligand>
</feature>
<evidence type="ECO:0000256" key="6">
    <source>
        <dbReference type="RuleBase" id="RU363067"/>
    </source>
</evidence>
<feature type="region of interest" description="Disordered" evidence="7">
    <location>
        <begin position="24"/>
        <end position="44"/>
    </location>
</feature>
<feature type="binding site" evidence="4">
    <location>
        <begin position="209"/>
        <end position="213"/>
    </location>
    <ligand>
        <name>AMP</name>
        <dbReference type="ChEBI" id="CHEBI:456215"/>
    </ligand>
</feature>
<feature type="region of interest" description="Disordered" evidence="7">
    <location>
        <begin position="617"/>
        <end position="642"/>
    </location>
</feature>
<feature type="domain" description="PDEase" evidence="8">
    <location>
        <begin position="128"/>
        <end position="477"/>
    </location>
</feature>
<dbReference type="InterPro" id="IPR023088">
    <property type="entry name" value="PDEase"/>
</dbReference>
<sequence>MFRRSTRNHNSKSSSTMVNCISKSGIEQSPPHQPTSTAHLYPKSCHRSSSSPSCAVLLDSVGSTEPQQEQKYTEANSTHSSEPGSVQNSFKQFYDRLETLSNCRPKEIGGRFGQPVHLRPHSIRVARTERERVGQQYFSLRSTPLTERTKHSLTCHTFNHWFYSDAHLLHYLKFMFLDLELPEACRFPVELLETWLLAVYGRYNDVPFHNFKHAFAVTQMMYSIIKQAQLQVHLSHLDLFVLMFSALSHDLDHPGFTNSYQVNAHSWLAMRYNDSSPLENHHCATAFELVSIPATNILCGLTVTELQWFRKAVIRCILATDMATHNECSEQFRQLLPRLTDAVRSPASCSSGDNFVRTGLRRFLDENSELRLALMLILLKTCDISNETRPAAISDPWLGCLLDEFFFQANAERKIGLPVAPHMDPEKVTRSNSQLGFLNNVLIPLLEDVTQVFPQLYPLLLATRERLSHYSRLSEQRQEPKQQLPENKRSAPKTSSADIPAPKLPSPSLQLPSPSVLHISPSANSLTVTSSDSLNVTHATPLRLLAPSQAVAITEPPVSVMDVDTNPKSSSLIAADPRSSVYTTDIRNRSINSEVSSYFPDSPDVPVCSSDSDCARADPTEWSIDNVPSRKSSTGSMVLANS</sequence>
<dbReference type="AlphaFoldDB" id="A0A4S2M746"/>
<evidence type="ECO:0000256" key="7">
    <source>
        <dbReference type="SAM" id="MobiDB-lite"/>
    </source>
</evidence>
<feature type="binding site" evidence="5">
    <location>
        <position position="250"/>
    </location>
    <ligand>
        <name>Zn(2+)</name>
        <dbReference type="ChEBI" id="CHEBI:29105"/>
        <label>2</label>
    </ligand>
</feature>
<accession>A0A4S2M746</accession>
<dbReference type="PROSITE" id="PS00126">
    <property type="entry name" value="PDEASE_I_1"/>
    <property type="match status" value="1"/>
</dbReference>
<dbReference type="EMBL" id="SJOL01005699">
    <property type="protein sequence ID" value="TGZ69917.1"/>
    <property type="molecule type" value="Genomic_DNA"/>
</dbReference>
<dbReference type="PANTHER" id="PTHR11347">
    <property type="entry name" value="CYCLIC NUCLEOTIDE PHOSPHODIESTERASE"/>
    <property type="match status" value="1"/>
</dbReference>
<dbReference type="GO" id="GO:0007165">
    <property type="term" value="P:signal transduction"/>
    <property type="evidence" value="ECO:0007669"/>
    <property type="project" value="InterPro"/>
</dbReference>
<dbReference type="Proteomes" id="UP000308267">
    <property type="component" value="Unassembled WGS sequence"/>
</dbReference>
<evidence type="ECO:0000313" key="10">
    <source>
        <dbReference type="Proteomes" id="UP000308267"/>
    </source>
</evidence>
<evidence type="ECO:0000256" key="3">
    <source>
        <dbReference type="PIRSR" id="PIRSR623088-1"/>
    </source>
</evidence>
<dbReference type="EC" id="3.1.4.-" evidence="6"/>
<feature type="active site" description="Proton donor" evidence="3">
    <location>
        <position position="209"/>
    </location>
</feature>
<dbReference type="InterPro" id="IPR023174">
    <property type="entry name" value="PDEase_CS"/>
</dbReference>
<comment type="similarity">
    <text evidence="6">Belongs to the cyclic nucleotide phosphodiesterase family.</text>
</comment>
<dbReference type="GO" id="GO:0004114">
    <property type="term" value="F:3',5'-cyclic-nucleotide phosphodiesterase activity"/>
    <property type="evidence" value="ECO:0007669"/>
    <property type="project" value="InterPro"/>
</dbReference>